<dbReference type="InterPro" id="IPR022635">
    <property type="entry name" value="DNA_polIII_beta_C"/>
</dbReference>
<evidence type="ECO:0000259" key="13">
    <source>
        <dbReference type="Pfam" id="PF02768"/>
    </source>
</evidence>
<comment type="similarity">
    <text evidence="2 10">Belongs to the beta sliding clamp family.</text>
</comment>
<dbReference type="Gene3D" id="3.70.10.10">
    <property type="match status" value="1"/>
</dbReference>
<dbReference type="GO" id="GO:0003677">
    <property type="term" value="F:DNA binding"/>
    <property type="evidence" value="ECO:0007669"/>
    <property type="project" value="UniProtKB-UniRule"/>
</dbReference>
<comment type="subcellular location">
    <subcellularLocation>
        <location evidence="1 10">Cytoplasm</location>
    </subcellularLocation>
</comment>
<dbReference type="Pfam" id="PF02767">
    <property type="entry name" value="DNA_pol3_beta_2"/>
    <property type="match status" value="1"/>
</dbReference>
<dbReference type="GO" id="GO:0009360">
    <property type="term" value="C:DNA polymerase III complex"/>
    <property type="evidence" value="ECO:0007669"/>
    <property type="project" value="InterPro"/>
</dbReference>
<evidence type="ECO:0000256" key="1">
    <source>
        <dbReference type="ARBA" id="ARBA00004496"/>
    </source>
</evidence>
<keyword evidence="4 10" id="KW-0963">Cytoplasm</keyword>
<evidence type="ECO:0000256" key="9">
    <source>
        <dbReference type="ARBA" id="ARBA00023125"/>
    </source>
</evidence>
<evidence type="ECO:0000313" key="15">
    <source>
        <dbReference type="Proteomes" id="UP001324634"/>
    </source>
</evidence>
<sequence>MKLTIQSQILRDAINKVLSVVDKKNSRPILTNCLIKSQGQKLELIATDLEVSAKILLNAQIEQEGSFCINSKNIADILRELPNDDVIMSVDNNNLLNLTCKNINYSLLVTSTEEFPQLSFQNSSSEFRLKTKQIAQIINKTSHAISTDETRLYLNGIYLQMTDSKLRAVAIDGHRLALLDTHEFIGENKFLVDGVIVPRKGISELKKIADTYPEDDVSISLDDSFMFVNARNEYYLSIRLIAREYPKYQTVIPSKTTNRFHIDRNAILNAVKRIKILSNEKTNGVKLNIQKNEIVISTNHPALGQATETLPITYDGKATEIGFNAKYLIESLSVLNETDVTFEFNNELSPVVIKADDLPEFLGIIMPLKL</sequence>
<feature type="domain" description="DNA polymerase III beta sliding clamp N-terminal" evidence="11">
    <location>
        <begin position="1"/>
        <end position="118"/>
    </location>
</feature>
<accession>A0AAX4HQM0</accession>
<keyword evidence="7 10" id="KW-0235">DNA replication</keyword>
<evidence type="ECO:0000256" key="10">
    <source>
        <dbReference type="PIRNR" id="PIRNR000804"/>
    </source>
</evidence>
<keyword evidence="6 10" id="KW-0548">Nucleotidyltransferase</keyword>
<reference evidence="14 15" key="1">
    <citation type="submission" date="2023-11" db="EMBL/GenBank/DDBJ databases">
        <title>Peredibacter starrii A3.12.</title>
        <authorList>
            <person name="Mitchell R.J."/>
        </authorList>
    </citation>
    <scope>NUCLEOTIDE SEQUENCE [LARGE SCALE GENOMIC DNA]</scope>
    <source>
        <strain evidence="14 15">A3.12</strain>
    </source>
</reference>
<dbReference type="Pfam" id="PF02768">
    <property type="entry name" value="DNA_pol3_beta_3"/>
    <property type="match status" value="1"/>
</dbReference>
<dbReference type="GO" id="GO:0003887">
    <property type="term" value="F:DNA-directed DNA polymerase activity"/>
    <property type="evidence" value="ECO:0007669"/>
    <property type="project" value="UniProtKB-UniRule"/>
</dbReference>
<dbReference type="GO" id="GO:0005737">
    <property type="term" value="C:cytoplasm"/>
    <property type="evidence" value="ECO:0007669"/>
    <property type="project" value="UniProtKB-SubCell"/>
</dbReference>
<dbReference type="AlphaFoldDB" id="A0AAX4HQM0"/>
<evidence type="ECO:0000259" key="11">
    <source>
        <dbReference type="Pfam" id="PF00712"/>
    </source>
</evidence>
<evidence type="ECO:0000256" key="6">
    <source>
        <dbReference type="ARBA" id="ARBA00022695"/>
    </source>
</evidence>
<dbReference type="Pfam" id="PF00712">
    <property type="entry name" value="DNA_pol3_beta"/>
    <property type="match status" value="1"/>
</dbReference>
<name>A0AAX4HQM0_9BACT</name>
<evidence type="ECO:0000313" key="14">
    <source>
        <dbReference type="EMBL" id="WPU65401.1"/>
    </source>
</evidence>
<dbReference type="PANTHER" id="PTHR30478:SF0">
    <property type="entry name" value="BETA SLIDING CLAMP"/>
    <property type="match status" value="1"/>
</dbReference>
<dbReference type="RefSeq" id="WP_321395792.1">
    <property type="nucleotide sequence ID" value="NZ_CP139487.1"/>
</dbReference>
<dbReference type="Proteomes" id="UP001324634">
    <property type="component" value="Chromosome"/>
</dbReference>
<evidence type="ECO:0000256" key="3">
    <source>
        <dbReference type="ARBA" id="ARBA00021035"/>
    </source>
</evidence>
<dbReference type="InterPro" id="IPR022634">
    <property type="entry name" value="DNA_polIII_beta_N"/>
</dbReference>
<dbReference type="InterPro" id="IPR022637">
    <property type="entry name" value="DNA_polIII_beta_cen"/>
</dbReference>
<proteinExistence type="inferred from homology"/>
<protein>
    <recommendedName>
        <fullName evidence="3 10">Beta sliding clamp</fullName>
    </recommendedName>
</protein>
<keyword evidence="15" id="KW-1185">Reference proteome</keyword>
<dbReference type="EMBL" id="CP139487">
    <property type="protein sequence ID" value="WPU65401.1"/>
    <property type="molecule type" value="Genomic_DNA"/>
</dbReference>
<evidence type="ECO:0000256" key="8">
    <source>
        <dbReference type="ARBA" id="ARBA00022932"/>
    </source>
</evidence>
<comment type="function">
    <text evidence="10">Confers DNA tethering and processivity to DNA polymerases and other proteins. Acts as a clamp, forming a ring around DNA (a reaction catalyzed by the clamp-loading complex) which diffuses in an ATP-independent manner freely and bidirectionally along dsDNA. Initially characterized for its ability to contact the catalytic subunit of DNA polymerase III (Pol III), a complex, multichain enzyme responsible for most of the replicative synthesis in bacteria; Pol III exhibits 3'-5' exonuclease proofreading activity. The beta chain is required for initiation of replication as well as for processivity of DNA replication.</text>
</comment>
<dbReference type="GO" id="GO:0008408">
    <property type="term" value="F:3'-5' exonuclease activity"/>
    <property type="evidence" value="ECO:0007669"/>
    <property type="project" value="InterPro"/>
</dbReference>
<evidence type="ECO:0000256" key="7">
    <source>
        <dbReference type="ARBA" id="ARBA00022705"/>
    </source>
</evidence>
<dbReference type="InterPro" id="IPR046938">
    <property type="entry name" value="DNA_clamp_sf"/>
</dbReference>
<feature type="domain" description="DNA polymerase III beta sliding clamp C-terminal" evidence="13">
    <location>
        <begin position="250"/>
        <end position="368"/>
    </location>
</feature>
<dbReference type="KEGG" id="psti:SOO65_01425"/>
<evidence type="ECO:0000259" key="12">
    <source>
        <dbReference type="Pfam" id="PF02767"/>
    </source>
</evidence>
<keyword evidence="5 10" id="KW-0808">Transferase</keyword>
<dbReference type="Gene3D" id="3.10.150.10">
    <property type="entry name" value="DNA Polymerase III, subunit A, domain 2"/>
    <property type="match status" value="1"/>
</dbReference>
<comment type="subunit">
    <text evidence="10">Forms a ring-shaped head-to-tail homodimer around DNA.</text>
</comment>
<feature type="domain" description="DNA polymerase III beta sliding clamp central" evidence="12">
    <location>
        <begin position="129"/>
        <end position="247"/>
    </location>
</feature>
<evidence type="ECO:0000256" key="2">
    <source>
        <dbReference type="ARBA" id="ARBA00010752"/>
    </source>
</evidence>
<dbReference type="InterPro" id="IPR001001">
    <property type="entry name" value="DNA_polIII_beta"/>
</dbReference>
<dbReference type="NCBIfam" id="TIGR00663">
    <property type="entry name" value="dnan"/>
    <property type="match status" value="1"/>
</dbReference>
<evidence type="ECO:0000256" key="5">
    <source>
        <dbReference type="ARBA" id="ARBA00022679"/>
    </source>
</evidence>
<organism evidence="14 15">
    <name type="scientific">Peredibacter starrii</name>
    <dbReference type="NCBI Taxonomy" id="28202"/>
    <lineage>
        <taxon>Bacteria</taxon>
        <taxon>Pseudomonadati</taxon>
        <taxon>Bdellovibrionota</taxon>
        <taxon>Bacteriovoracia</taxon>
        <taxon>Bacteriovoracales</taxon>
        <taxon>Bacteriovoracaceae</taxon>
        <taxon>Peredibacter</taxon>
    </lineage>
</organism>
<dbReference type="SUPFAM" id="SSF55979">
    <property type="entry name" value="DNA clamp"/>
    <property type="match status" value="3"/>
</dbReference>
<dbReference type="PIRSF" id="PIRSF000804">
    <property type="entry name" value="DNA_pol_III_b"/>
    <property type="match status" value="1"/>
</dbReference>
<keyword evidence="9" id="KW-0238">DNA-binding</keyword>
<dbReference type="GO" id="GO:0006271">
    <property type="term" value="P:DNA strand elongation involved in DNA replication"/>
    <property type="evidence" value="ECO:0007669"/>
    <property type="project" value="TreeGrafter"/>
</dbReference>
<dbReference type="SMART" id="SM00480">
    <property type="entry name" value="POL3Bc"/>
    <property type="match status" value="1"/>
</dbReference>
<dbReference type="PANTHER" id="PTHR30478">
    <property type="entry name" value="DNA POLYMERASE III SUBUNIT BETA"/>
    <property type="match status" value="1"/>
</dbReference>
<keyword evidence="8 10" id="KW-0239">DNA-directed DNA polymerase</keyword>
<dbReference type="CDD" id="cd00140">
    <property type="entry name" value="beta_clamp"/>
    <property type="match status" value="1"/>
</dbReference>
<evidence type="ECO:0000256" key="4">
    <source>
        <dbReference type="ARBA" id="ARBA00022490"/>
    </source>
</evidence>
<gene>
    <name evidence="14" type="primary">dnaN</name>
    <name evidence="14" type="ORF">SOO65_01425</name>
</gene>